<accession>A0AAE0YFX9</accession>
<dbReference type="AlphaFoldDB" id="A0AAE0YFX9"/>
<proteinExistence type="predicted"/>
<comment type="caution">
    <text evidence="2">The sequence shown here is derived from an EMBL/GenBank/DDBJ whole genome shotgun (WGS) entry which is preliminary data.</text>
</comment>
<feature type="signal peptide" evidence="1">
    <location>
        <begin position="1"/>
        <end position="30"/>
    </location>
</feature>
<name>A0AAE0YFX9_9GAST</name>
<feature type="chain" id="PRO_5042026446" evidence="1">
    <location>
        <begin position="31"/>
        <end position="264"/>
    </location>
</feature>
<dbReference type="Proteomes" id="UP001283361">
    <property type="component" value="Unassembled WGS sequence"/>
</dbReference>
<evidence type="ECO:0000313" key="2">
    <source>
        <dbReference type="EMBL" id="KAK3743823.1"/>
    </source>
</evidence>
<keyword evidence="1" id="KW-0732">Signal</keyword>
<sequence length="264" mass="29005">MTCTCSASDLRVSTLIQSCLLLLGEQTSSALSKTAPDMVETVQERLSCYRSSSFFSTRRKHSRKLTLPAYGLKDLQRSLLITSISMHSERGRDEYGWRGNGDRSGFGLSPKRIPVSETCRRRKSDPASVTDGLCDNFSAPFDKRRSHVTQHAKRSEVADVLSQEGQVTQLAVFDVKIPYQQSEIPSVGDEIWVTKEGTKAQDWQSWGGKVGRWDGGTVGEDSISEIGSRSIALPGHASIKSIGRDLHGSREINTCPIGNGVEIL</sequence>
<organism evidence="2 3">
    <name type="scientific">Elysia crispata</name>
    <name type="common">lettuce slug</name>
    <dbReference type="NCBI Taxonomy" id="231223"/>
    <lineage>
        <taxon>Eukaryota</taxon>
        <taxon>Metazoa</taxon>
        <taxon>Spiralia</taxon>
        <taxon>Lophotrochozoa</taxon>
        <taxon>Mollusca</taxon>
        <taxon>Gastropoda</taxon>
        <taxon>Heterobranchia</taxon>
        <taxon>Euthyneura</taxon>
        <taxon>Panpulmonata</taxon>
        <taxon>Sacoglossa</taxon>
        <taxon>Placobranchoidea</taxon>
        <taxon>Plakobranchidae</taxon>
        <taxon>Elysia</taxon>
    </lineage>
</organism>
<reference evidence="2" key="1">
    <citation type="journal article" date="2023" name="G3 (Bethesda)">
        <title>A reference genome for the long-term kleptoplast-retaining sea slug Elysia crispata morphotype clarki.</title>
        <authorList>
            <person name="Eastman K.E."/>
            <person name="Pendleton A.L."/>
            <person name="Shaikh M.A."/>
            <person name="Suttiyut T."/>
            <person name="Ogas R."/>
            <person name="Tomko P."/>
            <person name="Gavelis G."/>
            <person name="Widhalm J.R."/>
            <person name="Wisecaver J.H."/>
        </authorList>
    </citation>
    <scope>NUCLEOTIDE SEQUENCE</scope>
    <source>
        <strain evidence="2">ECLA1</strain>
    </source>
</reference>
<gene>
    <name evidence="2" type="ORF">RRG08_043554</name>
</gene>
<evidence type="ECO:0000256" key="1">
    <source>
        <dbReference type="SAM" id="SignalP"/>
    </source>
</evidence>
<evidence type="ECO:0000313" key="3">
    <source>
        <dbReference type="Proteomes" id="UP001283361"/>
    </source>
</evidence>
<keyword evidence="3" id="KW-1185">Reference proteome</keyword>
<protein>
    <submittedName>
        <fullName evidence="2">Uncharacterized protein</fullName>
    </submittedName>
</protein>
<dbReference type="EMBL" id="JAWDGP010006298">
    <property type="protein sequence ID" value="KAK3743823.1"/>
    <property type="molecule type" value="Genomic_DNA"/>
</dbReference>